<keyword evidence="2" id="KW-0040">ANK repeat</keyword>
<sequence length="582" mass="63035">MEIRDFVANYTMTSDAKARIKRETPMSNYVKLNADGAFDPDLLNGSWINRYRRLAVHGGGIPLPAPVGEHGRPVVGEYGVTDVLYAAARSRRPEVFRMLLNAVLSPAGEDEAGDSGDAPAAASRGGYMFRREMMNRAMHAAARGGDLEILRELLQGCSDAAAYQDAQGATILHAAAARGQVEVVKYLIMAFDIVNSVDDQGNTALHIAAFRGHLPVVEALMTASPSLVSARNEVGDTFLHMALTGFRTLGFRRLDRQMELTKHLVAGSIMDVSDVINVQNDDGRTVLHLAVAGNLHSSLVELLMTVPSIDLNVRDSNGMTPLDLLRKQPQTASSEILIKELILAGGISNSRDHETRSAIASQLKMHHIVGSPGTSFRISDAEIFLHAGIDASGISERTRTRTRTTSFSSFGKSAELGTLGPGLKRLNSMQSAARHLKVMFRWPLRKGKKSAGSPKESDDDVSSVDSIKSWSHVETTPTPLRQRYSKVSSLFGDKRTLASPSMKPESPSISASWSSSSLIDKIEAVHLDKDEPSPNASAVIRHTPKKYGSLNSRLMNQYLGTGAQLGDSTSGQRSRRSLLSVV</sequence>
<dbReference type="AlphaFoldDB" id="M7ZB14"/>
<proteinExistence type="predicted"/>
<dbReference type="eggNOG" id="KOG0504">
    <property type="taxonomic scope" value="Eukaryota"/>
</dbReference>
<organism evidence="4">
    <name type="scientific">Triticum urartu</name>
    <name type="common">Red wild einkorn</name>
    <name type="synonym">Crithodium urartu</name>
    <dbReference type="NCBI Taxonomy" id="4572"/>
    <lineage>
        <taxon>Eukaryota</taxon>
        <taxon>Viridiplantae</taxon>
        <taxon>Streptophyta</taxon>
        <taxon>Embryophyta</taxon>
        <taxon>Tracheophyta</taxon>
        <taxon>Spermatophyta</taxon>
        <taxon>Magnoliopsida</taxon>
        <taxon>Liliopsida</taxon>
        <taxon>Poales</taxon>
        <taxon>Poaceae</taxon>
        <taxon>BOP clade</taxon>
        <taxon>Pooideae</taxon>
        <taxon>Triticodae</taxon>
        <taxon>Triticeae</taxon>
        <taxon>Triticinae</taxon>
        <taxon>Triticum</taxon>
    </lineage>
</organism>
<dbReference type="PANTHER" id="PTHR24173">
    <property type="entry name" value="ANKYRIN REPEAT CONTAINING"/>
    <property type="match status" value="1"/>
</dbReference>
<evidence type="ECO:0000256" key="2">
    <source>
        <dbReference type="ARBA" id="ARBA00023043"/>
    </source>
</evidence>
<dbReference type="EMBL" id="KD148007">
    <property type="protein sequence ID" value="EMS57252.1"/>
    <property type="molecule type" value="Genomic_DNA"/>
</dbReference>
<evidence type="ECO:0000256" key="1">
    <source>
        <dbReference type="ARBA" id="ARBA00022737"/>
    </source>
</evidence>
<name>M7ZB14_TRIUA</name>
<accession>M7ZB14</accession>
<dbReference type="OMA" id="FDGISEC"/>
<evidence type="ECO:0000256" key="3">
    <source>
        <dbReference type="SAM" id="MobiDB-lite"/>
    </source>
</evidence>
<dbReference type="PANTHER" id="PTHR24173:SF74">
    <property type="entry name" value="ANKYRIN REPEAT DOMAIN-CONTAINING PROTEIN 16"/>
    <property type="match status" value="1"/>
</dbReference>
<dbReference type="Pfam" id="PF00023">
    <property type="entry name" value="Ank"/>
    <property type="match status" value="1"/>
</dbReference>
<dbReference type="PROSITE" id="PS50088">
    <property type="entry name" value="ANK_REPEAT"/>
    <property type="match status" value="2"/>
</dbReference>
<dbReference type="STRING" id="4572.M7ZB14"/>
<dbReference type="Gene3D" id="1.25.40.20">
    <property type="entry name" value="Ankyrin repeat-containing domain"/>
    <property type="match status" value="1"/>
</dbReference>
<dbReference type="InterPro" id="IPR002110">
    <property type="entry name" value="Ankyrin_rpt"/>
</dbReference>
<feature type="region of interest" description="Disordered" evidence="3">
    <location>
        <begin position="447"/>
        <end position="466"/>
    </location>
</feature>
<dbReference type="InterPro" id="IPR036770">
    <property type="entry name" value="Ankyrin_rpt-contain_sf"/>
</dbReference>
<protein>
    <submittedName>
        <fullName evidence="4">E3 ubiquitin-protein ligase MIB2</fullName>
    </submittedName>
</protein>
<dbReference type="PROSITE" id="PS50297">
    <property type="entry name" value="ANK_REP_REGION"/>
    <property type="match status" value="2"/>
</dbReference>
<gene>
    <name evidence="4" type="ORF">TRIUR3_27595</name>
</gene>
<feature type="region of interest" description="Disordered" evidence="3">
    <location>
        <begin position="562"/>
        <end position="582"/>
    </location>
</feature>
<keyword evidence="1" id="KW-0677">Repeat</keyword>
<dbReference type="SMART" id="SM00248">
    <property type="entry name" value="ANK"/>
    <property type="match status" value="7"/>
</dbReference>
<dbReference type="SUPFAM" id="SSF48403">
    <property type="entry name" value="Ankyrin repeat"/>
    <property type="match status" value="1"/>
</dbReference>
<reference evidence="4" key="1">
    <citation type="journal article" date="2013" name="Nature">
        <title>Draft genome of the wheat A-genome progenitor Triticum urartu.</title>
        <authorList>
            <person name="Ling H.Q."/>
            <person name="Zhao S."/>
            <person name="Liu D."/>
            <person name="Wang J."/>
            <person name="Sun H."/>
            <person name="Zhang C."/>
            <person name="Fan H."/>
            <person name="Li D."/>
            <person name="Dong L."/>
            <person name="Tao Y."/>
            <person name="Gao C."/>
            <person name="Wu H."/>
            <person name="Li Y."/>
            <person name="Cui Y."/>
            <person name="Guo X."/>
            <person name="Zheng S."/>
            <person name="Wang B."/>
            <person name="Yu K."/>
            <person name="Liang Q."/>
            <person name="Yang W."/>
            <person name="Lou X."/>
            <person name="Chen J."/>
            <person name="Feng M."/>
            <person name="Jian J."/>
            <person name="Zhang X."/>
            <person name="Luo G."/>
            <person name="Jiang Y."/>
            <person name="Liu J."/>
            <person name="Wang Z."/>
            <person name="Sha Y."/>
            <person name="Zhang B."/>
            <person name="Wu H."/>
            <person name="Tang D."/>
            <person name="Shen Q."/>
            <person name="Xue P."/>
            <person name="Zou S."/>
            <person name="Wang X."/>
            <person name="Liu X."/>
            <person name="Wang F."/>
            <person name="Yang Y."/>
            <person name="An X."/>
            <person name="Dong Z."/>
            <person name="Zhang K."/>
            <person name="Zhang X."/>
            <person name="Luo M.C."/>
            <person name="Dvorak J."/>
            <person name="Tong Y."/>
            <person name="Wang J."/>
            <person name="Yang H."/>
            <person name="Li Z."/>
            <person name="Wang D."/>
            <person name="Zhang A."/>
            <person name="Wang J."/>
        </authorList>
    </citation>
    <scope>NUCLEOTIDE SEQUENCE</scope>
</reference>
<evidence type="ECO:0000313" key="4">
    <source>
        <dbReference type="EMBL" id="EMS57252.1"/>
    </source>
</evidence>
<dbReference type="Pfam" id="PF12796">
    <property type="entry name" value="Ank_2"/>
    <property type="match status" value="1"/>
</dbReference>